<organism evidence="1 2">
    <name type="scientific">Xenorhabdus nematophila (strain ATCC 19061 / DSM 3370 / CCUG 14189 / LMG 1036 / NCIMB 9965 / AN6)</name>
    <dbReference type="NCBI Taxonomy" id="406817"/>
    <lineage>
        <taxon>Bacteria</taxon>
        <taxon>Pseudomonadati</taxon>
        <taxon>Pseudomonadota</taxon>
        <taxon>Gammaproteobacteria</taxon>
        <taxon>Enterobacterales</taxon>
        <taxon>Morganellaceae</taxon>
        <taxon>Xenorhabdus</taxon>
    </lineage>
</organism>
<name>D3VLP7_XENNA</name>
<dbReference type="STRING" id="406817.XNC1_3321"/>
<dbReference type="EMBL" id="FN667742">
    <property type="protein sequence ID" value="CBJ91373.1"/>
    <property type="molecule type" value="Genomic_DNA"/>
</dbReference>
<evidence type="ECO:0000313" key="2">
    <source>
        <dbReference type="Proteomes" id="UP000008075"/>
    </source>
</evidence>
<gene>
    <name evidence="1" type="ordered locus">XNC1_3321</name>
</gene>
<dbReference type="KEGG" id="xne:XNC1_3321"/>
<dbReference type="Proteomes" id="UP000008075">
    <property type="component" value="Chromosome"/>
</dbReference>
<evidence type="ECO:0000313" key="1">
    <source>
        <dbReference type="EMBL" id="CBJ91373.1"/>
    </source>
</evidence>
<sequence>MVGCVVMDNIAMDNIAMDNIVMVNVVVNNAACFYFQQDIDLNLVMRHQK</sequence>
<accession>D3VLP7</accession>
<dbReference type="HOGENOM" id="CLU_3142367_0_0_6"/>
<proteinExistence type="predicted"/>
<dbReference type="AlphaFoldDB" id="D3VLP7"/>
<reference evidence="1 2" key="1">
    <citation type="journal article" date="2011" name="PLoS ONE">
        <title>The entomopathogenic bacterial endosymbionts xenorhabdus and photorhabdus: convergent lifestyles from divergent genomes.</title>
        <authorList>
            <person name="Chaston J.M."/>
            <person name="Suen G."/>
            <person name="Tucker S.L."/>
            <person name="Andersen A.W."/>
            <person name="Bhasin A."/>
            <person name="Bode E."/>
            <person name="Bode H.B."/>
            <person name="Brachmann A.O."/>
            <person name="Cowles C.E."/>
            <person name="Cowles K.N."/>
            <person name="Darby C."/>
            <person name="de Leon L."/>
            <person name="Drace K."/>
            <person name="Du Z."/>
            <person name="Givaudan A."/>
            <person name="Herbert Tran E.E."/>
            <person name="Jewell K.A."/>
            <person name="Knack J.J."/>
            <person name="Krasomil-Osterfeld K.C."/>
            <person name="Kukor R."/>
            <person name="Lanois A."/>
            <person name="Latreille P."/>
            <person name="Leimgruber N.K."/>
            <person name="Lipke C.M."/>
            <person name="Liu R."/>
            <person name="Lu X."/>
            <person name="Martens E.C."/>
            <person name="Marri P.R."/>
            <person name="Medigue C."/>
            <person name="Menard M.L."/>
            <person name="Miller N.M."/>
            <person name="Morales-Soto N."/>
            <person name="Norton S."/>
            <person name="Ogier J.C."/>
            <person name="Orchard S.S."/>
            <person name="Park D."/>
            <person name="Park Y."/>
            <person name="Qurollo B.A."/>
            <person name="Sugar D.R."/>
            <person name="Richards G.R."/>
            <person name="Rouy Z."/>
            <person name="Slominski B."/>
            <person name="Slominski K."/>
            <person name="Snyder H."/>
            <person name="Tjaden B.C."/>
            <person name="van der Hoeven R."/>
            <person name="Welch R.D."/>
            <person name="Wheeler C."/>
            <person name="Xiang B."/>
            <person name="Barbazuk B."/>
            <person name="Gaudriault S."/>
            <person name="Goodner B."/>
            <person name="Slater S.C."/>
            <person name="Forst S."/>
            <person name="Goldman B.S."/>
            <person name="Goodrich-Blair H."/>
        </authorList>
    </citation>
    <scope>NUCLEOTIDE SEQUENCE [LARGE SCALE GENOMIC DNA]</scope>
    <source>
        <strain evidence="2">ATCC 19061 / DSM 3370 / CCUG 14189 / LMG 1036 / NCIMB 9965 / AN6</strain>
    </source>
</reference>
<keyword evidence="2" id="KW-1185">Reference proteome</keyword>
<protein>
    <submittedName>
        <fullName evidence="1">Uncharacterized protein</fullName>
    </submittedName>
</protein>